<accession>C5LBP1</accession>
<dbReference type="InterPro" id="IPR042222">
    <property type="entry name" value="Dynein_2_N"/>
</dbReference>
<keyword evidence="3" id="KW-0963">Cytoplasm</keyword>
<evidence type="ECO:0000256" key="7">
    <source>
        <dbReference type="ARBA" id="ARBA00022840"/>
    </source>
</evidence>
<evidence type="ECO:0000256" key="11">
    <source>
        <dbReference type="ARBA" id="ARBA00023175"/>
    </source>
</evidence>
<proteinExistence type="inferred from homology"/>
<dbReference type="FunFam" id="1.10.8.1220:FF:000001">
    <property type="entry name" value="Dynein axonemal heavy chain 5"/>
    <property type="match status" value="1"/>
</dbReference>
<dbReference type="Gene3D" id="1.20.140.100">
    <property type="entry name" value="Dynein heavy chain, N-terminal domain 2"/>
    <property type="match status" value="1"/>
</dbReference>
<name>C5LBP1_PERM5</name>
<dbReference type="FunFam" id="3.40.50.300:FF:002141">
    <property type="entry name" value="Dynein heavy chain"/>
    <property type="match status" value="1"/>
</dbReference>
<feature type="coiled-coil region" evidence="14">
    <location>
        <begin position="1095"/>
        <end position="1153"/>
    </location>
</feature>
<dbReference type="Pfam" id="PF12775">
    <property type="entry name" value="AAA_7"/>
    <property type="match status" value="1"/>
</dbReference>
<dbReference type="GO" id="GO:0008569">
    <property type="term" value="F:minus-end-directed microtubule motor activity"/>
    <property type="evidence" value="ECO:0007669"/>
    <property type="project" value="InterPro"/>
</dbReference>
<dbReference type="Pfam" id="PF08385">
    <property type="entry name" value="DHC_N1"/>
    <property type="match status" value="2"/>
</dbReference>
<feature type="compositionally biased region" description="Basic and acidic residues" evidence="15">
    <location>
        <begin position="203"/>
        <end position="222"/>
    </location>
</feature>
<evidence type="ECO:0000256" key="10">
    <source>
        <dbReference type="ARBA" id="ARBA00023069"/>
    </source>
</evidence>
<dbReference type="FunFam" id="1.10.8.720:FF:000005">
    <property type="entry name" value="Dynein axonemal heavy chain 10"/>
    <property type="match status" value="1"/>
</dbReference>
<evidence type="ECO:0000259" key="17">
    <source>
        <dbReference type="Pfam" id="PF08385"/>
    </source>
</evidence>
<dbReference type="FunFam" id="1.20.920.20:FF:000001">
    <property type="entry name" value="dynein heavy chain 2, axonemal"/>
    <property type="match status" value="1"/>
</dbReference>
<dbReference type="GO" id="GO:0005874">
    <property type="term" value="C:microtubule"/>
    <property type="evidence" value="ECO:0007669"/>
    <property type="project" value="UniProtKB-KW"/>
</dbReference>
<keyword evidence="11" id="KW-0505">Motor protein</keyword>
<keyword evidence="4" id="KW-0493">Microtubule</keyword>
<dbReference type="InterPro" id="IPR004273">
    <property type="entry name" value="Dynein_heavy_D6_P-loop"/>
</dbReference>
<feature type="domain" description="Dynein axonemal heavy chain 2/5/8 coiled-coil" evidence="27">
    <location>
        <begin position="1093"/>
        <end position="1206"/>
    </location>
</feature>
<dbReference type="GO" id="GO:0005930">
    <property type="term" value="C:axoneme"/>
    <property type="evidence" value="ECO:0007669"/>
    <property type="project" value="UniProtKB-SubCell"/>
</dbReference>
<dbReference type="Gene3D" id="1.10.8.720">
    <property type="entry name" value="Region D6 of dynein motor"/>
    <property type="match status" value="1"/>
</dbReference>
<feature type="domain" description="Dynein heavy chain linker" evidence="18">
    <location>
        <begin position="1278"/>
        <end position="1690"/>
    </location>
</feature>
<evidence type="ECO:0000259" key="21">
    <source>
        <dbReference type="Pfam" id="PF12780"/>
    </source>
</evidence>
<dbReference type="InterPro" id="IPR024317">
    <property type="entry name" value="Dynein_heavy_chain_D4_dom"/>
</dbReference>
<dbReference type="FunFam" id="3.40.50.300:FF:000049">
    <property type="entry name" value="Dynein, axonemal, heavy chain 5"/>
    <property type="match status" value="1"/>
</dbReference>
<evidence type="ECO:0000256" key="1">
    <source>
        <dbReference type="ARBA" id="ARBA00004430"/>
    </source>
</evidence>
<feature type="domain" description="Dynein heavy chain region D6 P-loop" evidence="16">
    <location>
        <begin position="3750"/>
        <end position="3863"/>
    </location>
</feature>
<dbReference type="FunFam" id="3.40.50.300:FF:000153">
    <property type="entry name" value="Dynein axonemal heavy chain 1"/>
    <property type="match status" value="1"/>
</dbReference>
<dbReference type="Pfam" id="PF18198">
    <property type="entry name" value="AAA_lid_11"/>
    <property type="match status" value="1"/>
</dbReference>
<evidence type="ECO:0000256" key="4">
    <source>
        <dbReference type="ARBA" id="ARBA00022701"/>
    </source>
</evidence>
<dbReference type="InterPro" id="IPR027417">
    <property type="entry name" value="P-loop_NTPase"/>
</dbReference>
<feature type="domain" description="Dynein heavy chain 3 AAA+ lid" evidence="24">
    <location>
        <begin position="2494"/>
        <end position="2588"/>
    </location>
</feature>
<dbReference type="InterPro" id="IPR013594">
    <property type="entry name" value="Dynein_heavy_tail"/>
</dbReference>
<dbReference type="InterPro" id="IPR041589">
    <property type="entry name" value="DNAH3_AAA_lid_1"/>
</dbReference>
<dbReference type="InterPro" id="IPR035706">
    <property type="entry name" value="AAA_9"/>
</dbReference>
<gene>
    <name evidence="28" type="ORF">Pmar_PMAR011916</name>
</gene>
<evidence type="ECO:0000256" key="3">
    <source>
        <dbReference type="ARBA" id="ARBA00022490"/>
    </source>
</evidence>
<dbReference type="Pfam" id="PF18199">
    <property type="entry name" value="Dynein_C"/>
    <property type="match status" value="1"/>
</dbReference>
<dbReference type="InterPro" id="IPR041466">
    <property type="entry name" value="Dynein_AAA5_ext"/>
</dbReference>
<evidence type="ECO:0000256" key="12">
    <source>
        <dbReference type="ARBA" id="ARBA00023212"/>
    </source>
</evidence>
<keyword evidence="6" id="KW-0547">Nucleotide-binding</keyword>
<dbReference type="GeneID" id="9064591"/>
<dbReference type="GO" id="GO:0030286">
    <property type="term" value="C:dynein complex"/>
    <property type="evidence" value="ECO:0007669"/>
    <property type="project" value="UniProtKB-KW"/>
</dbReference>
<evidence type="ECO:0000256" key="2">
    <source>
        <dbReference type="ARBA" id="ARBA00008887"/>
    </source>
</evidence>
<keyword evidence="28" id="KW-0282">Flagellum</keyword>
<keyword evidence="7" id="KW-0067">ATP-binding</keyword>
<evidence type="ECO:0000256" key="6">
    <source>
        <dbReference type="ARBA" id="ARBA00022741"/>
    </source>
</evidence>
<evidence type="ECO:0000256" key="14">
    <source>
        <dbReference type="SAM" id="Coils"/>
    </source>
</evidence>
<dbReference type="SUPFAM" id="SSF52540">
    <property type="entry name" value="P-loop containing nucleoside triphosphate hydrolases"/>
    <property type="match status" value="4"/>
</dbReference>
<feature type="domain" description="Dynein heavy chain tail" evidence="17">
    <location>
        <begin position="291"/>
        <end position="604"/>
    </location>
</feature>
<evidence type="ECO:0000256" key="8">
    <source>
        <dbReference type="ARBA" id="ARBA00023017"/>
    </source>
</evidence>
<feature type="domain" description="Dynein heavy chain C-terminal" evidence="26">
    <location>
        <begin position="4047"/>
        <end position="4341"/>
    </location>
</feature>
<organism evidence="29">
    <name type="scientific">Perkinsus marinus (strain ATCC 50983 / TXsc)</name>
    <dbReference type="NCBI Taxonomy" id="423536"/>
    <lineage>
        <taxon>Eukaryota</taxon>
        <taxon>Sar</taxon>
        <taxon>Alveolata</taxon>
        <taxon>Perkinsozoa</taxon>
        <taxon>Perkinsea</taxon>
        <taxon>Perkinsida</taxon>
        <taxon>Perkinsidae</taxon>
        <taxon>Perkinsus</taxon>
    </lineage>
</organism>
<dbReference type="InterPro" id="IPR024743">
    <property type="entry name" value="Dynein_HC_stalk"/>
</dbReference>
<dbReference type="InterPro" id="IPR035699">
    <property type="entry name" value="AAA_6"/>
</dbReference>
<dbReference type="InterPro" id="IPR042219">
    <property type="entry name" value="AAA_lid_11_sf"/>
</dbReference>
<dbReference type="Gene3D" id="6.10.140.1060">
    <property type="match status" value="1"/>
</dbReference>
<dbReference type="InterPro" id="IPR026983">
    <property type="entry name" value="DHC"/>
</dbReference>
<evidence type="ECO:0000256" key="9">
    <source>
        <dbReference type="ARBA" id="ARBA00023054"/>
    </source>
</evidence>
<dbReference type="Gene3D" id="3.10.490.20">
    <property type="match status" value="1"/>
</dbReference>
<dbReference type="RefSeq" id="XP_002774046.1">
    <property type="nucleotide sequence ID" value="XM_002774000.1"/>
</dbReference>
<dbReference type="GO" id="GO:0005524">
    <property type="term" value="F:ATP binding"/>
    <property type="evidence" value="ECO:0007669"/>
    <property type="project" value="UniProtKB-KW"/>
</dbReference>
<dbReference type="PANTHER" id="PTHR22878">
    <property type="entry name" value="DYNEIN HEAVY CHAIN 6, AXONEMAL-LIKE-RELATED"/>
    <property type="match status" value="1"/>
</dbReference>
<dbReference type="PANTHER" id="PTHR22878:SF63">
    <property type="entry name" value="DYNEIN AXONEMAL HEAVY CHAIN 10"/>
    <property type="match status" value="1"/>
</dbReference>
<dbReference type="FunFam" id="1.20.58.1120:FF:000008">
    <property type="entry name" value="Dynein heavy chain 10, axonemal"/>
    <property type="match status" value="1"/>
</dbReference>
<evidence type="ECO:0000259" key="18">
    <source>
        <dbReference type="Pfam" id="PF08393"/>
    </source>
</evidence>
<keyword evidence="8" id="KW-0243">Dynein</keyword>
<dbReference type="Pfam" id="PF03028">
    <property type="entry name" value="Dynein_heavy"/>
    <property type="match status" value="1"/>
</dbReference>
<feature type="domain" description="Dynein heavy chain AAA 5 extension" evidence="23">
    <location>
        <begin position="2205"/>
        <end position="2273"/>
    </location>
</feature>
<feature type="domain" description="Dynein heavy chain AAA module D4" evidence="21">
    <location>
        <begin position="2644"/>
        <end position="2899"/>
    </location>
</feature>
<keyword evidence="13" id="KW-0966">Cell projection</keyword>
<evidence type="ECO:0000259" key="23">
    <source>
        <dbReference type="Pfam" id="PF17852"/>
    </source>
</evidence>
<dbReference type="Pfam" id="PF08393">
    <property type="entry name" value="DHC_N2"/>
    <property type="match status" value="1"/>
</dbReference>
<dbReference type="Pfam" id="PF12780">
    <property type="entry name" value="AAA_8"/>
    <property type="match status" value="1"/>
</dbReference>
<dbReference type="EMBL" id="GG680918">
    <property type="protein sequence ID" value="EER05862.1"/>
    <property type="molecule type" value="Genomic_DNA"/>
</dbReference>
<dbReference type="FunFam" id="1.20.920.30:FF:000002">
    <property type="entry name" value="Dynein axonemal heavy chain 3"/>
    <property type="match status" value="1"/>
</dbReference>
<dbReference type="InterPro" id="IPR056759">
    <property type="entry name" value="DYH2-5-8_CC"/>
</dbReference>
<evidence type="ECO:0000256" key="13">
    <source>
        <dbReference type="ARBA" id="ARBA00023273"/>
    </source>
</evidence>
<dbReference type="FunFam" id="1.20.140.100:FF:000001">
    <property type="entry name" value="dynein heavy chain 17, axonemal"/>
    <property type="match status" value="1"/>
</dbReference>
<comment type="subcellular location">
    <subcellularLocation>
        <location evidence="1">Cytoplasm</location>
        <location evidence="1">Cytoskeleton</location>
        <location evidence="1">Cilium axoneme</location>
    </subcellularLocation>
</comment>
<evidence type="ECO:0000259" key="19">
    <source>
        <dbReference type="Pfam" id="PF12774"/>
    </source>
</evidence>
<evidence type="ECO:0000259" key="26">
    <source>
        <dbReference type="Pfam" id="PF18199"/>
    </source>
</evidence>
<feature type="domain" description="Dynein heavy chain hydrolytic ATP-binding dynein motor region" evidence="19">
    <location>
        <begin position="1825"/>
        <end position="1900"/>
    </location>
</feature>
<dbReference type="Gene3D" id="3.40.50.300">
    <property type="entry name" value="P-loop containing nucleotide triphosphate hydrolases"/>
    <property type="match status" value="5"/>
</dbReference>
<evidence type="ECO:0000256" key="15">
    <source>
        <dbReference type="SAM" id="MobiDB-lite"/>
    </source>
</evidence>
<dbReference type="Gene3D" id="3.20.180.20">
    <property type="entry name" value="Dynein heavy chain, N-terminal domain 2"/>
    <property type="match status" value="1"/>
</dbReference>
<dbReference type="Proteomes" id="UP000007800">
    <property type="component" value="Unassembled WGS sequence"/>
</dbReference>
<dbReference type="Pfam" id="PF17857">
    <property type="entry name" value="AAA_lid_1"/>
    <property type="match status" value="1"/>
</dbReference>
<dbReference type="Gene3D" id="1.20.1270.280">
    <property type="match status" value="1"/>
</dbReference>
<dbReference type="InterPro" id="IPR041658">
    <property type="entry name" value="AAA_lid_11"/>
</dbReference>
<protein>
    <submittedName>
        <fullName evidence="28">Dynein-1-alpha heavy chain, flagellar inner arm I1 complex, putative</fullName>
    </submittedName>
</protein>
<evidence type="ECO:0000256" key="5">
    <source>
        <dbReference type="ARBA" id="ARBA00022737"/>
    </source>
</evidence>
<evidence type="ECO:0000259" key="27">
    <source>
        <dbReference type="Pfam" id="PF25007"/>
    </source>
</evidence>
<feature type="region of interest" description="Disordered" evidence="15">
    <location>
        <begin position="150"/>
        <end position="228"/>
    </location>
</feature>
<dbReference type="Gene3D" id="1.10.472.130">
    <property type="match status" value="1"/>
</dbReference>
<dbReference type="Gene3D" id="1.10.8.1220">
    <property type="match status" value="1"/>
</dbReference>
<dbReference type="Pfam" id="PF12774">
    <property type="entry name" value="AAA_6"/>
    <property type="match status" value="2"/>
</dbReference>
<dbReference type="GO" id="GO:0051959">
    <property type="term" value="F:dynein light intermediate chain binding"/>
    <property type="evidence" value="ECO:0007669"/>
    <property type="project" value="InterPro"/>
</dbReference>
<evidence type="ECO:0000259" key="24">
    <source>
        <dbReference type="Pfam" id="PF17857"/>
    </source>
</evidence>
<feature type="coiled-coil region" evidence="14">
    <location>
        <begin position="3127"/>
        <end position="3203"/>
    </location>
</feature>
<evidence type="ECO:0000259" key="22">
    <source>
        <dbReference type="Pfam" id="PF12781"/>
    </source>
</evidence>
<dbReference type="Gene3D" id="1.20.920.30">
    <property type="match status" value="1"/>
</dbReference>
<dbReference type="InParanoid" id="C5LBP1"/>
<evidence type="ECO:0000259" key="16">
    <source>
        <dbReference type="Pfam" id="PF03028"/>
    </source>
</evidence>
<keyword evidence="29" id="KW-1185">Reference proteome</keyword>
<dbReference type="Gene3D" id="1.10.287.2620">
    <property type="match status" value="1"/>
</dbReference>
<dbReference type="GO" id="GO:0045505">
    <property type="term" value="F:dynein intermediate chain binding"/>
    <property type="evidence" value="ECO:0007669"/>
    <property type="project" value="InterPro"/>
</dbReference>
<feature type="domain" description="Dynein heavy chain tail" evidence="17">
    <location>
        <begin position="619"/>
        <end position="771"/>
    </location>
</feature>
<comment type="similarity">
    <text evidence="2">Belongs to the dynein heavy chain family.</text>
</comment>
<keyword evidence="5" id="KW-0677">Repeat</keyword>
<dbReference type="InterPro" id="IPR043160">
    <property type="entry name" value="Dynein_C_barrel"/>
</dbReference>
<dbReference type="InterPro" id="IPR042228">
    <property type="entry name" value="Dynein_linker_3"/>
</dbReference>
<dbReference type="Pfam" id="PF12781">
    <property type="entry name" value="AAA_9"/>
    <property type="match status" value="1"/>
</dbReference>
<keyword evidence="12" id="KW-0206">Cytoskeleton</keyword>
<dbReference type="Pfam" id="PF12777">
    <property type="entry name" value="MT"/>
    <property type="match status" value="1"/>
</dbReference>
<dbReference type="OMA" id="VGEAMYG"/>
<keyword evidence="10" id="KW-0969">Cilium</keyword>
<keyword evidence="9 14" id="KW-0175">Coiled coil</keyword>
<evidence type="ECO:0000313" key="29">
    <source>
        <dbReference type="Proteomes" id="UP000007800"/>
    </source>
</evidence>
<dbReference type="FunFam" id="3.10.490.20:FF:000006">
    <property type="entry name" value="Dynein axonemal heavy chain 10"/>
    <property type="match status" value="1"/>
</dbReference>
<dbReference type="FunFam" id="3.20.180.20:FF:000001">
    <property type="entry name" value="Dynein axonemal heavy chain 5"/>
    <property type="match status" value="1"/>
</dbReference>
<feature type="compositionally biased region" description="Low complexity" evidence="15">
    <location>
        <begin position="183"/>
        <end position="194"/>
    </location>
</feature>
<evidence type="ECO:0000313" key="28">
    <source>
        <dbReference type="EMBL" id="EER05862.1"/>
    </source>
</evidence>
<feature type="domain" description="Dynein heavy chain hydrolytic ATP-binding dynein motor region" evidence="19">
    <location>
        <begin position="1904"/>
        <end position="1979"/>
    </location>
</feature>
<feature type="domain" description="Dynein heavy chain ATP-binding dynein motor region" evidence="22">
    <location>
        <begin position="3281"/>
        <end position="3501"/>
    </location>
</feature>
<sequence>MVPGEGPSVGTDSRGLWLLRKMKELIYITDDEWKDMLSEAETGSRIIHWLDGKGGRGDLLVFYNVLSEAGHKSLHVSVGMHEVEKAISVMGKLVAGMYFIRTASGKIDTAGKEVNVAMLSSCIFGVLGDTRILYDVQIVMEQLFLPALDYKPPDGSSPGRNRKSLTESHISSRGLSLPEAGTDMMSVMSSVMEGSSEDEDSDASEKSAESKEEKPDGRENGGDARLVQVGSETRDELVLNASKFHQKLGQVASQVYGSSSIRPPEGVDLDELLRKLEGSEECGEDVLRCVEAVGQWAEEVERLLKTEKEHATAIGPHPMAEILFWRDRSERLSSLFEQLQLGRCQKVGTFLCGGGSASRIQVIEIQSALHKLHVEAKDNVRFLMTLERHLKKLTNGGMAEIAEMLPNLMNALRMVWVVSRYYNTDERMEPLLQRIAEQIATRVSDQISVKYLLRRSPVRAGVLVAQCKATLEGWEKHYMETRSRIEESGSDHRWEFDRAKLFKRTKYMAKTCGDLMVITKMLEQFYKFLGPELKEVTGDAVGIDKLLDEVTTAAAAFKAYSECFDDRHRKAWEREMKLFKEKTIEIEDKAIVFLDTRFRQVNLAQEDFVGVSSTCFGTGQKACGDYVELGKAILKYERDLFGEWRKSASLTATECLNRSILAIEKHEGRASASYMVNLAPELIELMKEAQNFDLIGGFELPAAIVNLALQMDKYEDYAEKLRIMLQSYEEAVEGLTMVQCKVLQSQIADLHKALRPGLTPLNWNSLGIADFIESATRGIAAFKNIREQVEKSEERVEAVVESIEQSILDSFESSSDGEDIMDIQEFYDYFENHRISEVEKLVEQYESIGPFLIKIEETATGTKSGAAECMKEYYTYWERRVYNAITTALIRGLSTFQVLLTATTQRPPLIRMRAEFNPPEVVVGSLHGVFKLLSKLMQNILLSSSAFMRWMDGTCLLVPAQTAEQDEEKAIMFTFHKDVSQNAALIEMTMNIQNSLQQVFQVINKFMRSWKKYDTQWGLWDMRRRQDLERVVNEKKPGLSYFEVHLKVYKNLVDTMLSHKRDQDVAFVRIDCIAVITGIRTQAQEWLADYGRILSDSASKELERIRAEIKEFKDNIDFNPTKLEELKLMLSTISSIEASNMDMEIRIADLQEKYRTLASYKCMVKTEEKSLAEGLPSAWRNLKKYSRAKDLALEKSKIEFAETTKQEVKAFGEECRKLLDNFSVRGPDTYDVTLDEGVELMRKYQNELNHGLKKKEELVKSEMLFNLPITSYVELVILERQLKLVKNVYDIYEDHRKMVEEFSNMLWTKIDIGMLERTSDEYEKKVRKRGKDLPELKSSAIFKKLEQVVSDFKQSVPLIASLKTDAIRPSHWGELMALAGQVPEDAEDEEAAAADIDLASMTLRSVFALELQRFPEEVNEIRTTAINEMNIENELKRIEAAWRALNLDMGIYKGDRGHVLRGNEELKQTLEDHVLVLQSMGMSKYAMKLMDSIKRWEKNLNIVNEVLNAWLTVQRKWMYLESIFLDSDDIRLQLPEEAKKFDKIHKVFKELMERTAASPNAIQACCGNDRLNELKGLTAELDRTQKSLTDYLDTKRALFPRFYFISDDELLSILGSSDPQAVQPHSLKLFDNAKEIVFKPGTATVIGMVSDEGERWTFCTPVKAVGAVEEWMTKVDEEMKDSLLRLMKEAVYHYPSTPRTEWILSRLGMVVLAGTQTWWTWSIEDTFKRVMEKGDKNAMKRELRKESHELGQLVELIRTNLSSCNRKCVNTLIILDVHARDIVDRFVRDSILDAREFAWESQLRFMWDRKLDDILIKQCTGSFRYCYEYQGLNGRLVITPLTDRCVMTLTTALTFLLGGSPAGPAGTGKTETVKDLAKSLAIRCVVFNCGEGLDFKAMGKDEGTTLQGLLSDLFPGLECPRVGYPTLKKAIEEELESRSMKHRYEDLYALQVDKIMQLYETMLTRHTTMVVGKTMSGKSAVIECLAGAQKRAFDTPTHLYPINPKMVTVNELYGVLDPATRDWTDGLLSKIFRDINQPIPAGKGEEKRYILYDGDVDAVWVENMNSVMDDNKILTLNNGERIRLEKHCAMLFEVDNLQYASPATISRCGMVYVDDKDLGPGPFYDRWARGKGDKVEKILMEMFEKWVRPCLALLCDGRVDGEVLADGPLAGSLPRSQVGTDYVVQLSKIFDSIVGGEVGHMKPLTVASVFVFTMVWSLGSVLEERTREQFDEFLKMVVKKHEIPGIDSIELPKESLYEMLYNTTGEAWVPWEERVMEYEEGSPDRDFNSILVPTVDTTRYSWLRSQFAKVKAPCLFVGESGTAKSVTIINSLEADPVETSLMLLINFSSRTSSADFQRNIEDNIFKRTGRVFGPEQGKTLRIFVDDLSMPKIDKYGTQQPLALLKFVVEKGFMYERGGDLERIVIQDIEYIAAMQPPGAGRNSIDPRVVSLYCAIGITFPSTETIDKIYSSILRGMFVLFGDEVREMALRLPEVTLLLHRKVVENMPRSPSKFHYIFNLRDLSRVYQGVCQGDPQVVTTGAKLVRLWRHEFTRVYADRLIDSSEREYVEEELLGAVIETKFPECQEEVLREPLVFGDFKDVIGILEADEPTGEVRLYEDMRDWEAVNRILLAVLELYNSDRSGMNLVLFVDAMRHMARIHRILRLPQGNALLVGIGGLGKQSLTKLASFAAEQELYEIALCRGYGDSNLKEDLKALYQVAVKKPQTFLFTDANVVEEGFLEYINNMLTVGMVPALFADDEKESLISGVRSKAKAEGVSESRMWTYCVNHIRSQLHMVLAMSPAGSALRVRCRNFPGLVTCTTIDWFEPWPNDALLAVATQLLAECDIPAENREDINHFICEAHLSVTTKYSPDFEAKFKRRNFATPKNYLDFLSGYEDLLAKNRKTIDAQTQRLGGGLDKLVQAAEQVTIMSKDLAAKKVIVDEKALAVGTLIEEINEKSMTVSKHQKVANEQAKQIADDNVIIQREKEDADTALAEALPALEMAAKALEELDKKDITEIKSMASPPAPVMTVCQCVLILRPLGREDENGGWAAAKQMLSDVSLLRALQVYKKDDMKDRQIKKIKELLAKDKDVFEGDNMKNISKAGFGLLQWVKAMIKYHEVARTVEPKRKLVAELTQKKEEAEANLERINEELRTLAENIERLSKEEVEQSAVLKSLEEEAEAMQRKLEAASKLIDGLASERKRWSTDITLQGDKKVRLVGDCLLGSAFISYAGPFNHQFRNEMLYGDWLGRVVEADIPTSRDFKLEALLTSDVEVTLWSSQGLPSDELSVQNGILTTRTNRFPLCVDPQMQAVTWLKKKEERTNGGLTVKTFNDEYIKYLELAIQYGKPFLFENLDEEIDPMIDPVLEKRYVIQNGQKLLTLGDNTIEWSDTFVLFMTTRISNPRYSPEIMGKVSIINYTVTLDGLAAQLLNVVVGFERPDLQAERQQLVQSMSENRQVIKNLEDTLLRELAASKGSILDNEELIQTLQTAKTKALEITEALETAARTSVEIDNMREIYSEVAKRGSILYFATQGLSAISEMYEYSLGSYLAVFEQALREAKPDKIIDNRLKNVREKLTQNVYDFTCMGLFERHKLLFSFQMTCMIMDGEKELVMQDHEFFLKGNPSLEKVAIPNPHPDWLPDAGWKDMQVLPSLGECFENIIDDVSSAEGGKLWKTWFDLEQPESSPMPMGYDESCDPFQQLLVVRCLRTDRVVNAIKNFIMWRLGEYYVQPPSLVYDKIFQQSNEKSPIVFILSPGADPQSDVQQLGEKLGFTAPSKFRFLALGQGMGPVAQSSIETGYHRGHWVMLQNCHLLTRWLRTLESILEGMTKPHSDFRLWLTTQPTQAFPLGILQRSLKVVTEPPDGLKLNMKQSYAKITDADLDECTHEAFKPLIFVLAFFHAVVQDRRKYGSIGWNVPYDFNESDFKISFQLLRLYIDKAQESDDPLPWETMRYLIGEAMYGGRVTDNYDRRVLCTYLEEYMGDFIFDENQDFFFSRSGHDYTVPKGRLDVEAYVASIGALPITQSPAVFGLHPNAEITYFSNSAKDLWLGVLCMQAGDTSGGGGMSRESFIQQTTRDIIAAIPKKDMKFLKNEGSLTPTEVVLSQEIDRFNALANSMYESLIDLGRALVGEIGMSNELDELGTSIFNGFLPSHWARLAPRSEKPLGSWMDHFRRRLEQYGRWMAEGDPHVMWLAGLHVPESLLSALVQAASRKRGWPLDKSTLYTQVTGMMSPEEVTEPLAFGTYVEGLYLEGARWDISLGELARQNPKQLVVLMPLIQIIPVEAGRLKLRESLPTPVYLTPKRRDAMGNGFVFEANLRTREHPSVWILQGVALFLNTDQ</sequence>
<dbReference type="InterPro" id="IPR013602">
    <property type="entry name" value="Dynein_heavy_linker"/>
</dbReference>
<dbReference type="FunFam" id="1.20.1270.280:FF:000005">
    <property type="entry name" value="Dynein axonemal heavy chain 10"/>
    <property type="match status" value="1"/>
</dbReference>
<dbReference type="GO" id="GO:0007018">
    <property type="term" value="P:microtubule-based movement"/>
    <property type="evidence" value="ECO:0007669"/>
    <property type="project" value="InterPro"/>
</dbReference>
<feature type="domain" description="Dynein heavy chain coiled coil stalk" evidence="20">
    <location>
        <begin position="2913"/>
        <end position="3252"/>
    </location>
</feature>
<dbReference type="Pfam" id="PF25007">
    <property type="entry name" value="DYH2-5-8_CC"/>
    <property type="match status" value="1"/>
</dbReference>
<reference evidence="28 29" key="1">
    <citation type="submission" date="2008-07" db="EMBL/GenBank/DDBJ databases">
        <authorList>
            <person name="El-Sayed N."/>
            <person name="Caler E."/>
            <person name="Inman J."/>
            <person name="Amedeo P."/>
            <person name="Hass B."/>
            <person name="Wortman J."/>
        </authorList>
    </citation>
    <scope>NUCLEOTIDE SEQUENCE [LARGE SCALE GENOMIC DNA]</scope>
    <source>
        <strain evidence="29">ATCC 50983 / TXsc</strain>
    </source>
</reference>
<dbReference type="OrthoDB" id="424310at2759"/>
<dbReference type="Gene3D" id="1.20.58.1120">
    <property type="match status" value="1"/>
</dbReference>
<dbReference type="Gene3D" id="1.20.920.20">
    <property type="match status" value="1"/>
</dbReference>
<dbReference type="Pfam" id="PF17852">
    <property type="entry name" value="Dynein_AAA_lid"/>
    <property type="match status" value="1"/>
</dbReference>
<feature type="domain" description="Dynein heavy chain AAA lid" evidence="25">
    <location>
        <begin position="3894"/>
        <end position="4040"/>
    </location>
</feature>
<evidence type="ECO:0000259" key="25">
    <source>
        <dbReference type="Pfam" id="PF18198"/>
    </source>
</evidence>
<dbReference type="InterPro" id="IPR041228">
    <property type="entry name" value="Dynein_C"/>
</dbReference>
<evidence type="ECO:0000259" key="20">
    <source>
        <dbReference type="Pfam" id="PF12777"/>
    </source>
</evidence>